<protein>
    <recommendedName>
        <fullName evidence="1">Glycosyltransferase 2-like domain-containing protein</fullName>
    </recommendedName>
</protein>
<dbReference type="Pfam" id="PF04464">
    <property type="entry name" value="Glyphos_transf"/>
    <property type="match status" value="1"/>
</dbReference>
<dbReference type="SUPFAM" id="SSF53756">
    <property type="entry name" value="UDP-Glycosyltransferase/glycogen phosphorylase"/>
    <property type="match status" value="1"/>
</dbReference>
<dbReference type="InterPro" id="IPR029044">
    <property type="entry name" value="Nucleotide-diphossugar_trans"/>
</dbReference>
<dbReference type="InterPro" id="IPR007554">
    <property type="entry name" value="Glycerophosphate_synth"/>
</dbReference>
<sequence>MINKAKSLIAAHRRRKRALKREQAKEKSGFPKSLIFTPAPQKYRPHYSYSVVTAAYGAEHYLDEFFSSLFQQTVGFIEAIEVILVDDGSTDGTLAKAREWEARYPDSIKVITQENGGPAAARNTGLKYASKEWITFTDPDDFLAVDYFESVDRVLHENLTAGLEVDMVACQITTFLESDKSINKRHPLNYCYSRGPRLVSFHEDVLSDIKLSASSSFFRRINISAGNLAFPDLKPSFEDAAFIAKYLLSTKQANVLFSPDSIYFYRKRSAKNSLVDTAWTKREKYIDQIRDGYIPLLRNEKSRSDGVPIWLQLMVLYDLSWHFKLLTNNHRNWLLVPNDLRTEYFSLLREVFSLIDEELILGSERAGIPAHIKLGIISLFKGRSTQEAHARIIDVDLVKREALVGFYHSAPKRDLQFTVGGVAIQPSASTVRMFEFVETPLIYETLAWVGLVGNGELSIEVEGSALPVRVGGSTRLSVSWHDLVSSVQKRALSGSGMPWEKRVIRRLAQHPFTRRRYQDAWILMDRDVQADDNAEHLYRYLQRSHPEINAWFVLRKTSHDWARLQRDGFRLLEYGSIGHKVALLNAAHLISSHADHYLFSVLPSKFYADMVKYRFTFLQHGVIKDDLSGWLNSKRIHCLVTTARDEFQSLISSGTYKFTHKEICLTGLPRHDRLLSLAKAQPPHKRRSVIIMPTWRQGLMGESLGLGNARAYNPALVDTHFYQSWKNFLAHPGLKKLAEIHEVEFVFFPHANLEPYLDDFDVGWMKLASHGQKASIQQLLVSADLMITDFSSVAFDFALLEKPILYYQFDREYVFSGGHTTRKGYFDYDQHGFGPVGFAPDDMIKLVSDVIKNRFQAEPEYAERMRNFFAFRDGQNCRRVVERIRFLDEKEKRILDQANVSEAKEVERYTEVPA</sequence>
<reference evidence="3" key="1">
    <citation type="journal article" date="2019" name="Int. J. Syst. Evol. Microbiol.">
        <title>The Global Catalogue of Microorganisms (GCM) 10K type strain sequencing project: providing services to taxonomists for standard genome sequencing and annotation.</title>
        <authorList>
            <consortium name="The Broad Institute Genomics Platform"/>
            <consortium name="The Broad Institute Genome Sequencing Center for Infectious Disease"/>
            <person name="Wu L."/>
            <person name="Ma J."/>
        </authorList>
    </citation>
    <scope>NUCLEOTIDE SEQUENCE [LARGE SCALE GENOMIC DNA]</scope>
    <source>
        <strain evidence="3">JCM 11590</strain>
    </source>
</reference>
<feature type="domain" description="Glycosyltransferase 2-like" evidence="1">
    <location>
        <begin position="50"/>
        <end position="158"/>
    </location>
</feature>
<dbReference type="SUPFAM" id="SSF53448">
    <property type="entry name" value="Nucleotide-diphospho-sugar transferases"/>
    <property type="match status" value="1"/>
</dbReference>
<dbReference type="CDD" id="cd00761">
    <property type="entry name" value="Glyco_tranf_GTA_type"/>
    <property type="match status" value="1"/>
</dbReference>
<name>A0ABQ2CJZ9_9GAMM</name>
<keyword evidence="3" id="KW-1185">Reference proteome</keyword>
<dbReference type="Proteomes" id="UP000633263">
    <property type="component" value="Unassembled WGS sequence"/>
</dbReference>
<dbReference type="Gene3D" id="3.40.50.12580">
    <property type="match status" value="1"/>
</dbReference>
<comment type="caution">
    <text evidence="2">The sequence shown here is derived from an EMBL/GenBank/DDBJ whole genome shotgun (WGS) entry which is preliminary data.</text>
</comment>
<proteinExistence type="predicted"/>
<dbReference type="Gene3D" id="3.90.550.10">
    <property type="entry name" value="Spore Coat Polysaccharide Biosynthesis Protein SpsA, Chain A"/>
    <property type="match status" value="1"/>
</dbReference>
<dbReference type="InterPro" id="IPR001173">
    <property type="entry name" value="Glyco_trans_2-like"/>
</dbReference>
<accession>A0ABQ2CJZ9</accession>
<dbReference type="EMBL" id="BMNN01000001">
    <property type="protein sequence ID" value="GGI90933.1"/>
    <property type="molecule type" value="Genomic_DNA"/>
</dbReference>
<evidence type="ECO:0000313" key="2">
    <source>
        <dbReference type="EMBL" id="GGI90933.1"/>
    </source>
</evidence>
<dbReference type="PANTHER" id="PTHR43685:SF2">
    <property type="entry name" value="GLYCOSYLTRANSFERASE 2-LIKE DOMAIN-CONTAINING PROTEIN"/>
    <property type="match status" value="1"/>
</dbReference>
<dbReference type="PANTHER" id="PTHR43685">
    <property type="entry name" value="GLYCOSYLTRANSFERASE"/>
    <property type="match status" value="1"/>
</dbReference>
<evidence type="ECO:0000313" key="3">
    <source>
        <dbReference type="Proteomes" id="UP000633263"/>
    </source>
</evidence>
<dbReference type="InterPro" id="IPR050834">
    <property type="entry name" value="Glycosyltransf_2"/>
</dbReference>
<dbReference type="InterPro" id="IPR043148">
    <property type="entry name" value="TagF_C"/>
</dbReference>
<organism evidence="2 3">
    <name type="scientific">Halopseudomonas pertucinogena</name>
    <dbReference type="NCBI Taxonomy" id="86175"/>
    <lineage>
        <taxon>Bacteria</taxon>
        <taxon>Pseudomonadati</taxon>
        <taxon>Pseudomonadota</taxon>
        <taxon>Gammaproteobacteria</taxon>
        <taxon>Pseudomonadales</taxon>
        <taxon>Pseudomonadaceae</taxon>
        <taxon>Halopseudomonas</taxon>
    </lineage>
</organism>
<dbReference type="RefSeq" id="WP_188634933.1">
    <property type="nucleotide sequence ID" value="NZ_BMNN01000001.1"/>
</dbReference>
<evidence type="ECO:0000259" key="1">
    <source>
        <dbReference type="Pfam" id="PF00535"/>
    </source>
</evidence>
<dbReference type="Pfam" id="PF00535">
    <property type="entry name" value="Glycos_transf_2"/>
    <property type="match status" value="1"/>
</dbReference>
<gene>
    <name evidence="2" type="ORF">GCM10009083_04240</name>
</gene>